<comment type="caution">
    <text evidence="1">The sequence shown here is derived from an EMBL/GenBank/DDBJ whole genome shotgun (WGS) entry which is preliminary data.</text>
</comment>
<keyword evidence="2" id="KW-1185">Reference proteome</keyword>
<accession>A0A4C1X4F5</accession>
<proteinExistence type="predicted"/>
<reference evidence="1 2" key="1">
    <citation type="journal article" date="2019" name="Commun. Biol.">
        <title>The bagworm genome reveals a unique fibroin gene that provides high tensile strength.</title>
        <authorList>
            <person name="Kono N."/>
            <person name="Nakamura H."/>
            <person name="Ohtoshi R."/>
            <person name="Tomita M."/>
            <person name="Numata K."/>
            <person name="Arakawa K."/>
        </authorList>
    </citation>
    <scope>NUCLEOTIDE SEQUENCE [LARGE SCALE GENOMIC DNA]</scope>
</reference>
<organism evidence="1 2">
    <name type="scientific">Eumeta variegata</name>
    <name type="common">Bagworm moth</name>
    <name type="synonym">Eumeta japonica</name>
    <dbReference type="NCBI Taxonomy" id="151549"/>
    <lineage>
        <taxon>Eukaryota</taxon>
        <taxon>Metazoa</taxon>
        <taxon>Ecdysozoa</taxon>
        <taxon>Arthropoda</taxon>
        <taxon>Hexapoda</taxon>
        <taxon>Insecta</taxon>
        <taxon>Pterygota</taxon>
        <taxon>Neoptera</taxon>
        <taxon>Endopterygota</taxon>
        <taxon>Lepidoptera</taxon>
        <taxon>Glossata</taxon>
        <taxon>Ditrysia</taxon>
        <taxon>Tineoidea</taxon>
        <taxon>Psychidae</taxon>
        <taxon>Oiketicinae</taxon>
        <taxon>Eumeta</taxon>
    </lineage>
</organism>
<dbReference type="EMBL" id="BGZK01000740">
    <property type="protein sequence ID" value="GBP58616.1"/>
    <property type="molecule type" value="Genomic_DNA"/>
</dbReference>
<name>A0A4C1X4F5_EUMVA</name>
<dbReference type="Proteomes" id="UP000299102">
    <property type="component" value="Unassembled WGS sequence"/>
</dbReference>
<gene>
    <name evidence="1" type="ORF">EVAR_38855_1</name>
</gene>
<evidence type="ECO:0000313" key="2">
    <source>
        <dbReference type="Proteomes" id="UP000299102"/>
    </source>
</evidence>
<dbReference type="AlphaFoldDB" id="A0A4C1X4F5"/>
<evidence type="ECO:0000313" key="1">
    <source>
        <dbReference type="EMBL" id="GBP58616.1"/>
    </source>
</evidence>
<protein>
    <submittedName>
        <fullName evidence="1">Uncharacterized protein</fullName>
    </submittedName>
</protein>
<sequence>MSPPARLEPRRYRDVIEGKGDALKSNVLVIYLMATLRAYLGEGTRTPCNLYPRQRARVKYFRAYMSSSSAGWRDGGRAALRSWLRLGNVTQSMRAALRHSWSS</sequence>